<sequence length="184" mass="20835">MNTDITAVREIRYSKSSFIVVLVIYCFLAAGLAAMLIKEGPPRFLALILLPMLIFFIAFAVYEYFRRDFVTPVITIGPQGIQDIRIASGFIPWEHMDGVIFATMDPRTAKAATIFVNAESKSSLSDDLVAKIWRRSKRPRPVLIRRGQFDTQFKNIAVAVDLYYRAYKPKARNAENSSQQPIPA</sequence>
<dbReference type="AlphaFoldDB" id="A0A6P1C688"/>
<dbReference type="EMBL" id="JAADZA010000004">
    <property type="protein sequence ID" value="NEV10444.1"/>
    <property type="molecule type" value="Genomic_DNA"/>
</dbReference>
<comment type="caution">
    <text evidence="3">The sequence shown here is derived from an EMBL/GenBank/DDBJ whole genome shotgun (WGS) entry which is preliminary data.</text>
</comment>
<keyword evidence="1" id="KW-1133">Transmembrane helix</keyword>
<keyword evidence="1" id="KW-0472">Membrane</keyword>
<evidence type="ECO:0000313" key="3">
    <source>
        <dbReference type="EMBL" id="NEV10444.1"/>
    </source>
</evidence>
<protein>
    <recommendedName>
        <fullName evidence="6">PH domain-containing protein</fullName>
    </recommendedName>
</protein>
<organism evidence="3 4">
    <name type="scientific">Rhizobium tropici</name>
    <dbReference type="NCBI Taxonomy" id="398"/>
    <lineage>
        <taxon>Bacteria</taxon>
        <taxon>Pseudomonadati</taxon>
        <taxon>Pseudomonadota</taxon>
        <taxon>Alphaproteobacteria</taxon>
        <taxon>Hyphomicrobiales</taxon>
        <taxon>Rhizobiaceae</taxon>
        <taxon>Rhizobium/Agrobacterium group</taxon>
        <taxon>Rhizobium</taxon>
    </lineage>
</organism>
<dbReference type="RefSeq" id="WP_135488235.1">
    <property type="nucleotide sequence ID" value="NZ_JAADZA010000004.1"/>
</dbReference>
<feature type="transmembrane region" description="Helical" evidence="1">
    <location>
        <begin position="18"/>
        <end position="37"/>
    </location>
</feature>
<evidence type="ECO:0000313" key="5">
    <source>
        <dbReference type="Proteomes" id="UP000526625"/>
    </source>
</evidence>
<accession>A0A6P1C688</accession>
<reference evidence="2 5" key="2">
    <citation type="submission" date="2020-08" db="EMBL/GenBank/DDBJ databases">
        <title>Genomic Encyclopedia of Type Strains, Phase IV (KMG-V): Genome sequencing to study the core and pangenomes of soil and plant-associated prokaryotes.</title>
        <authorList>
            <person name="Whitman W."/>
        </authorList>
    </citation>
    <scope>NUCLEOTIDE SEQUENCE [LARGE SCALE GENOMIC DNA]</scope>
    <source>
        <strain evidence="2 5">SEMIA 4059</strain>
    </source>
</reference>
<evidence type="ECO:0000256" key="1">
    <source>
        <dbReference type="SAM" id="Phobius"/>
    </source>
</evidence>
<name>A0A6P1C688_RHITR</name>
<feature type="transmembrane region" description="Helical" evidence="1">
    <location>
        <begin position="43"/>
        <end position="62"/>
    </location>
</feature>
<dbReference type="Proteomes" id="UP000526625">
    <property type="component" value="Unassembled WGS sequence"/>
</dbReference>
<evidence type="ECO:0000313" key="2">
    <source>
        <dbReference type="EMBL" id="MBB6491507.1"/>
    </source>
</evidence>
<proteinExistence type="predicted"/>
<evidence type="ECO:0008006" key="6">
    <source>
        <dbReference type="Google" id="ProtNLM"/>
    </source>
</evidence>
<dbReference type="Proteomes" id="UP000471190">
    <property type="component" value="Unassembled WGS sequence"/>
</dbReference>
<keyword evidence="1" id="KW-0812">Transmembrane</keyword>
<dbReference type="EMBL" id="JACHBF010000004">
    <property type="protein sequence ID" value="MBB6491507.1"/>
    <property type="molecule type" value="Genomic_DNA"/>
</dbReference>
<reference evidence="3 4" key="1">
    <citation type="submission" date="2020-02" db="EMBL/GenBank/DDBJ databases">
        <title>Draft genome sequence of Rhizobium tropici.</title>
        <authorList>
            <person name="Khayi S."/>
            <person name="Jemo M."/>
        </authorList>
    </citation>
    <scope>NUCLEOTIDE SEQUENCE [LARGE SCALE GENOMIC DNA]</scope>
    <source>
        <strain evidence="3 4">A12</strain>
    </source>
</reference>
<evidence type="ECO:0000313" key="4">
    <source>
        <dbReference type="Proteomes" id="UP000471190"/>
    </source>
</evidence>
<gene>
    <name evidence="2" type="ORF">GGD45_001904</name>
    <name evidence="3" type="ORF">GXW80_05515</name>
</gene>
<keyword evidence="5" id="KW-1185">Reference proteome</keyword>